<dbReference type="PROSITE" id="PS51688">
    <property type="entry name" value="ICA"/>
    <property type="match status" value="1"/>
</dbReference>
<evidence type="ECO:0000313" key="2">
    <source>
        <dbReference type="EMBL" id="QHU02391.1"/>
    </source>
</evidence>
<dbReference type="AlphaFoldDB" id="A0A6C0JC29"/>
<accession>A0A6C0JC29</accession>
<sequence>MTSFKSWTQNNSLFKISGGIVSSKQSKPVDIRNYIRANMFYTRSDIRLKSNICDLNNDDLDKLNKVVPKSYYFRNDNTKHFGFIAQDIEKIFPYLVSIDGDGMKSVNYLEMIPLLLHKINDLERKLEEIKK</sequence>
<proteinExistence type="predicted"/>
<organism evidence="2">
    <name type="scientific">viral metagenome</name>
    <dbReference type="NCBI Taxonomy" id="1070528"/>
    <lineage>
        <taxon>unclassified sequences</taxon>
        <taxon>metagenomes</taxon>
        <taxon>organismal metagenomes</taxon>
    </lineage>
</organism>
<dbReference type="InterPro" id="IPR030392">
    <property type="entry name" value="S74_ICA"/>
</dbReference>
<protein>
    <recommendedName>
        <fullName evidence="1">Peptidase S74 domain-containing protein</fullName>
    </recommendedName>
</protein>
<dbReference type="Pfam" id="PF13884">
    <property type="entry name" value="Peptidase_S74"/>
    <property type="match status" value="1"/>
</dbReference>
<dbReference type="InterPro" id="IPR036388">
    <property type="entry name" value="WH-like_DNA-bd_sf"/>
</dbReference>
<dbReference type="EMBL" id="MN740356">
    <property type="protein sequence ID" value="QHU02391.1"/>
    <property type="molecule type" value="Genomic_DNA"/>
</dbReference>
<reference evidence="2" key="1">
    <citation type="journal article" date="2020" name="Nature">
        <title>Giant virus diversity and host interactions through global metagenomics.</title>
        <authorList>
            <person name="Schulz F."/>
            <person name="Roux S."/>
            <person name="Paez-Espino D."/>
            <person name="Jungbluth S."/>
            <person name="Walsh D.A."/>
            <person name="Denef V.J."/>
            <person name="McMahon K.D."/>
            <person name="Konstantinidis K.T."/>
            <person name="Eloe-Fadrosh E.A."/>
            <person name="Kyrpides N.C."/>
            <person name="Woyke T."/>
        </authorList>
    </citation>
    <scope>NUCLEOTIDE SEQUENCE</scope>
    <source>
        <strain evidence="2">GVMAG-M-3300025880-75</strain>
    </source>
</reference>
<evidence type="ECO:0000259" key="1">
    <source>
        <dbReference type="PROSITE" id="PS51688"/>
    </source>
</evidence>
<feature type="domain" description="Peptidase S74" evidence="1">
    <location>
        <begin position="44"/>
        <end position="131"/>
    </location>
</feature>
<name>A0A6C0JC29_9ZZZZ</name>
<dbReference type="Gene3D" id="1.10.10.10">
    <property type="entry name" value="Winged helix-like DNA-binding domain superfamily/Winged helix DNA-binding domain"/>
    <property type="match status" value="1"/>
</dbReference>